<dbReference type="OrthoDB" id="1122317at2"/>
<organism evidence="1 2">
    <name type="scientific">Polynucleobacter hirudinilacicola</name>
    <dbReference type="NCBI Taxonomy" id="1743166"/>
    <lineage>
        <taxon>Bacteria</taxon>
        <taxon>Pseudomonadati</taxon>
        <taxon>Pseudomonadota</taxon>
        <taxon>Betaproteobacteria</taxon>
        <taxon>Burkholderiales</taxon>
        <taxon>Burkholderiaceae</taxon>
        <taxon>Polynucleobacter</taxon>
    </lineage>
</organism>
<name>A0A210RWL3_9BURK</name>
<gene>
    <name evidence="1" type="ORF">B6A14_06210</name>
</gene>
<dbReference type="InterPro" id="IPR049574">
    <property type="entry name" value="CrtA-like"/>
</dbReference>
<evidence type="ECO:0000313" key="2">
    <source>
        <dbReference type="Proteomes" id="UP000196880"/>
    </source>
</evidence>
<reference evidence="1 2" key="1">
    <citation type="submission" date="2017-03" db="EMBL/GenBank/DDBJ databases">
        <title>New species Polynucleobacter sp. MWH-EgelM1-30-B4.</title>
        <authorList>
            <person name="Hahn M.W."/>
        </authorList>
    </citation>
    <scope>NUCLEOTIDE SEQUENCE [LARGE SCALE GENOMIC DNA]</scope>
    <source>
        <strain evidence="1 2">MWH-EgelM1-30-B4</strain>
    </source>
</reference>
<proteinExistence type="predicted"/>
<dbReference type="RefSeq" id="WP_087909636.1">
    <property type="nucleotide sequence ID" value="NZ_NAIA01000003.1"/>
</dbReference>
<comment type="caution">
    <text evidence="1">The sequence shown here is derived from an EMBL/GenBank/DDBJ whole genome shotgun (WGS) entry which is preliminary data.</text>
</comment>
<evidence type="ECO:0000313" key="1">
    <source>
        <dbReference type="EMBL" id="OWF65392.1"/>
    </source>
</evidence>
<evidence type="ECO:0008006" key="3">
    <source>
        <dbReference type="Google" id="ProtNLM"/>
    </source>
</evidence>
<dbReference type="EMBL" id="NAIA01000003">
    <property type="protein sequence ID" value="OWF65392.1"/>
    <property type="molecule type" value="Genomic_DNA"/>
</dbReference>
<dbReference type="Proteomes" id="UP000196880">
    <property type="component" value="Unassembled WGS sequence"/>
</dbReference>
<accession>A0A210RWL3</accession>
<dbReference type="CDD" id="cd21650">
    <property type="entry name" value="CrtA-like"/>
    <property type="match status" value="1"/>
</dbReference>
<sequence length="231" mass="25239">MNEQTAVLGLIDIAPNARGWGFSRYILGKLPFKHIPGLQFCKVLGSGLNGGFSTTPSLTKQGFFCVFDSAQNAARFEESSSILKAYQDHAKEFFLATVQPYSSRGSWSGFSLLCSDPNPPKLGPIASLTRASIRPSKAMQFWAKAKPAEDAINLASGKILTAGVGEAPYFRQATFTIWDNAQSLDQYAQQGAHLSAIKAAYGQAYFSESMFTRFRVIKAQGIWQGKHVQIP</sequence>
<protein>
    <recommendedName>
        <fullName evidence="3">Spheroidene monooxygenase</fullName>
    </recommendedName>
</protein>
<dbReference type="AlphaFoldDB" id="A0A210RWL3"/>
<keyword evidence="2" id="KW-1185">Reference proteome</keyword>